<gene>
    <name evidence="2" type="ORF">A4V02_05625</name>
</gene>
<sequence length="139" mass="16378">MTYIEHLDDKFNFGKFTGCSFAEVVEYNPEYISWVVENVSGEICVFGDSVIEELKLLFPQFEISPDFEAMRNQRIAEYEDWEEDYNENEDFDEHGFYDDFEPPTYGRYSGSYAQDEMGYSDDDIDTIFDGDPSAYWNID</sequence>
<dbReference type="OrthoDB" id="1083265at2"/>
<evidence type="ECO:0000259" key="1">
    <source>
        <dbReference type="Pfam" id="PF20600"/>
    </source>
</evidence>
<dbReference type="Pfam" id="PF20600">
    <property type="entry name" value="ExoX-like_C"/>
    <property type="match status" value="1"/>
</dbReference>
<evidence type="ECO:0000313" key="3">
    <source>
        <dbReference type="Proteomes" id="UP000186351"/>
    </source>
</evidence>
<dbReference type="RefSeq" id="WP_068960599.1">
    <property type="nucleotide sequence ID" value="NZ_CAJTAP010000015.1"/>
</dbReference>
<dbReference type="AlphaFoldDB" id="A0A1B1S8Z3"/>
<keyword evidence="3" id="KW-1185">Reference proteome</keyword>
<dbReference type="Proteomes" id="UP000186351">
    <property type="component" value="Chromosome"/>
</dbReference>
<evidence type="ECO:0000313" key="2">
    <source>
        <dbReference type="EMBL" id="ANU63252.1"/>
    </source>
</evidence>
<accession>A0A1B1S8Z3</accession>
<dbReference type="KEGG" id="pary:A4V02_05625"/>
<proteinExistence type="predicted"/>
<dbReference type="GeneID" id="65536329"/>
<feature type="domain" description="Exodeoxyribonuclease X-like C-terminal" evidence="1">
    <location>
        <begin position="11"/>
        <end position="39"/>
    </location>
</feature>
<reference evidence="3" key="1">
    <citation type="submission" date="2016-04" db="EMBL/GenBank/DDBJ databases">
        <title>Complete Genome Sequences of Twelve Strains of a Stable Defined Moderately Diverse Mouse Microbiota 2 (sDMDMm2).</title>
        <authorList>
            <person name="Uchimura Y."/>
            <person name="Wyss M."/>
            <person name="Brugiroux S."/>
            <person name="Limenitakis J.P."/>
            <person name="Stecher B."/>
            <person name="McCoy K.D."/>
            <person name="Macpherson A.J."/>
        </authorList>
    </citation>
    <scope>NUCLEOTIDE SEQUENCE [LARGE SCALE GENOMIC DNA]</scope>
    <source>
        <strain evidence="3">YL27</strain>
    </source>
</reference>
<dbReference type="STRING" id="1796646.A4V02_05625"/>
<organism evidence="2 3">
    <name type="scientific">Muribaculum intestinale</name>
    <dbReference type="NCBI Taxonomy" id="1796646"/>
    <lineage>
        <taxon>Bacteria</taxon>
        <taxon>Pseudomonadati</taxon>
        <taxon>Bacteroidota</taxon>
        <taxon>Bacteroidia</taxon>
        <taxon>Bacteroidales</taxon>
        <taxon>Muribaculaceae</taxon>
        <taxon>Muribaculum</taxon>
    </lineage>
</organism>
<name>A0A1B1S8Z3_9BACT</name>
<dbReference type="EMBL" id="CP015402">
    <property type="protein sequence ID" value="ANU63252.1"/>
    <property type="molecule type" value="Genomic_DNA"/>
</dbReference>
<accession>A0A1Z2XJR8</accession>
<protein>
    <recommendedName>
        <fullName evidence="1">Exodeoxyribonuclease X-like C-terminal domain-containing protein</fullName>
    </recommendedName>
</protein>
<dbReference type="InterPro" id="IPR046768">
    <property type="entry name" value="ExoX-like_C"/>
</dbReference>